<dbReference type="RefSeq" id="WP_027447227.1">
    <property type="nucleotide sequence ID" value="NZ_AULJ01000053.1"/>
</dbReference>
<keyword evidence="12 15" id="KW-0648">Protein biosynthesis</keyword>
<sequence>MFVSLNWLKQYVDLQGLTPEDLAEKITKTGIEVEGVEPFGEPIEHLVVGYVKECAQHPNADKLNLCQVDVGDETLQIVCGAPNVAQGQKVAVAKPGAVLPGNFKIKKAKLRGEESSGMICSLQELGIDSKYVPKEYEDGIFVFPEDTDAEVGADATSLLNLDDVILELGLTPNRSDALSMLGVAYEVAAMLDTDVKLPNEDVQITDQKASEEVSVKVDATDLNPYYGAMVIRNIEVGPSPLWMRNRLVASGIRPINNVVDITNYVLLEYGQPLHAFDYDRFGSKEVVVRRAQEGETIKTLDDEERTLSSDHLVITNGKDPVAIAGVMGGADSEVHEGTTSVLLEAAYFDPQTVRKASKDHGLRSESSVRFEKAVDPDRVKRAGLRAAQLLSQYANGEVLEGVVDHDELSYEEAVVTITTSRMNHVLGTNMTDEHIQDILRKLGFSYNQNGEEFEVSIPTRRGDITIFEDMVEEIGRMYGYDDIPFTMPGGEGNAGGLTKHQSLRRKVRHYLEGAGLSEAITYSLTTEERAQMLISPDVKTEDLRPVHLAMPMSEEHSHLRLSMVPELLASASYNIARKQQDVAFYEIGSIYVSEESILTKQPNEEERLSGVLTGSWVSHPWQQEKKNVDFYVLKGILEGLFDLLDLESEITYKQAKVEGMHPGRTAIIELNGKAIGHLGQLHPALQKEYDLKETYVYDVDLEALFAAVSDEESYTPIPRHPSVSRDIALVVDNDVKAGDLRKSILEAGQPLVQHALVFDLYQGEHLPEGKKSLAFSLRYLDPTRTLTDEEVEEAHNAILEKVKADYNAELRG</sequence>
<feature type="domain" description="TRNA-binding" evidence="17">
    <location>
        <begin position="40"/>
        <end position="156"/>
    </location>
</feature>
<dbReference type="SMART" id="SM00896">
    <property type="entry name" value="FDX-ACB"/>
    <property type="match status" value="1"/>
</dbReference>
<evidence type="ECO:0000256" key="12">
    <source>
        <dbReference type="ARBA" id="ARBA00022917"/>
    </source>
</evidence>
<evidence type="ECO:0000256" key="7">
    <source>
        <dbReference type="ARBA" id="ARBA00022723"/>
    </source>
</evidence>
<dbReference type="Pfam" id="PF17759">
    <property type="entry name" value="tRNA_synthFbeta"/>
    <property type="match status" value="1"/>
</dbReference>
<dbReference type="GO" id="GO:0000049">
    <property type="term" value="F:tRNA binding"/>
    <property type="evidence" value="ECO:0007669"/>
    <property type="project" value="UniProtKB-UniRule"/>
</dbReference>
<dbReference type="SMART" id="SM00873">
    <property type="entry name" value="B3_4"/>
    <property type="match status" value="1"/>
</dbReference>
<keyword evidence="5 16" id="KW-0820">tRNA-binding</keyword>
<dbReference type="GO" id="GO:0004826">
    <property type="term" value="F:phenylalanine-tRNA ligase activity"/>
    <property type="evidence" value="ECO:0007669"/>
    <property type="project" value="UniProtKB-UniRule"/>
</dbReference>
<evidence type="ECO:0000256" key="16">
    <source>
        <dbReference type="PROSITE-ProRule" id="PRU00209"/>
    </source>
</evidence>
<feature type="binding site" evidence="15">
    <location>
        <position position="463"/>
    </location>
    <ligand>
        <name>Mg(2+)</name>
        <dbReference type="ChEBI" id="CHEBI:18420"/>
        <note>shared with alpha subunit</note>
    </ligand>
</feature>
<feature type="binding site" evidence="15">
    <location>
        <position position="469"/>
    </location>
    <ligand>
        <name>Mg(2+)</name>
        <dbReference type="ChEBI" id="CHEBI:18420"/>
        <note>shared with alpha subunit</note>
    </ligand>
</feature>
<dbReference type="GO" id="GO:0000287">
    <property type="term" value="F:magnesium ion binding"/>
    <property type="evidence" value="ECO:0007669"/>
    <property type="project" value="UniProtKB-UniRule"/>
</dbReference>
<keyword evidence="21" id="KW-1185">Reference proteome</keyword>
<keyword evidence="7 15" id="KW-0479">Metal-binding</keyword>
<comment type="subcellular location">
    <subcellularLocation>
        <location evidence="1 15">Cytoplasm</location>
    </subcellularLocation>
</comment>
<feature type="domain" description="FDX-ACB" evidence="18">
    <location>
        <begin position="718"/>
        <end position="811"/>
    </location>
</feature>
<dbReference type="InterPro" id="IPR005146">
    <property type="entry name" value="B3/B4_tRNA-bd"/>
</dbReference>
<dbReference type="Pfam" id="PF03484">
    <property type="entry name" value="B5"/>
    <property type="match status" value="1"/>
</dbReference>
<dbReference type="Gene3D" id="3.50.40.10">
    <property type="entry name" value="Phenylalanyl-trna Synthetase, Chain B, domain 3"/>
    <property type="match status" value="1"/>
</dbReference>
<evidence type="ECO:0000256" key="9">
    <source>
        <dbReference type="ARBA" id="ARBA00022840"/>
    </source>
</evidence>
<feature type="domain" description="B5" evidence="19">
    <location>
        <begin position="410"/>
        <end position="485"/>
    </location>
</feature>
<evidence type="ECO:0000313" key="21">
    <source>
        <dbReference type="Proteomes" id="UP000030403"/>
    </source>
</evidence>
<dbReference type="SUPFAM" id="SSF46955">
    <property type="entry name" value="Putative DNA-binding domain"/>
    <property type="match status" value="1"/>
</dbReference>
<dbReference type="InterPro" id="IPR045864">
    <property type="entry name" value="aa-tRNA-synth_II/BPL/LPL"/>
</dbReference>
<dbReference type="PROSITE" id="PS51447">
    <property type="entry name" value="FDX_ACB"/>
    <property type="match status" value="1"/>
</dbReference>
<evidence type="ECO:0000259" key="18">
    <source>
        <dbReference type="PROSITE" id="PS51447"/>
    </source>
</evidence>
<dbReference type="InterPro" id="IPR033714">
    <property type="entry name" value="tRNA_bind_bactPheRS"/>
</dbReference>
<organism evidence="20 21">
    <name type="scientific">Pontibacillus marinus BH030004 = DSM 16465</name>
    <dbReference type="NCBI Taxonomy" id="1385511"/>
    <lineage>
        <taxon>Bacteria</taxon>
        <taxon>Bacillati</taxon>
        <taxon>Bacillota</taxon>
        <taxon>Bacilli</taxon>
        <taxon>Bacillales</taxon>
        <taxon>Bacillaceae</taxon>
        <taxon>Pontibacillus</taxon>
    </lineage>
</organism>
<keyword evidence="10 15" id="KW-0460">Magnesium</keyword>
<comment type="similarity">
    <text evidence="2 15">Belongs to the phenylalanyl-tRNA synthetase beta subunit family. Type 1 subfamily.</text>
</comment>
<accession>A0A0A5FYF1</accession>
<dbReference type="FunFam" id="3.30.70.380:FF:000001">
    <property type="entry name" value="Phenylalanine--tRNA ligase beta subunit"/>
    <property type="match status" value="1"/>
</dbReference>
<dbReference type="InterPro" id="IPR012340">
    <property type="entry name" value="NA-bd_OB-fold"/>
</dbReference>
<dbReference type="NCBIfam" id="TIGR00472">
    <property type="entry name" value="pheT_bact"/>
    <property type="match status" value="1"/>
</dbReference>
<evidence type="ECO:0000256" key="6">
    <source>
        <dbReference type="ARBA" id="ARBA00022598"/>
    </source>
</evidence>
<dbReference type="InterPro" id="IPR005121">
    <property type="entry name" value="Fdx_antiC-bd"/>
</dbReference>
<dbReference type="SUPFAM" id="SSF54991">
    <property type="entry name" value="Anticodon-binding domain of PheRS"/>
    <property type="match status" value="1"/>
</dbReference>
<dbReference type="FunFam" id="3.50.40.10:FF:000001">
    <property type="entry name" value="Phenylalanine--tRNA ligase beta subunit"/>
    <property type="match status" value="1"/>
</dbReference>
<dbReference type="EMBL" id="AVPF01000048">
    <property type="protein sequence ID" value="KGX84824.1"/>
    <property type="molecule type" value="Genomic_DNA"/>
</dbReference>
<evidence type="ECO:0000256" key="5">
    <source>
        <dbReference type="ARBA" id="ARBA00022555"/>
    </source>
</evidence>
<keyword evidence="11 16" id="KW-0694">RNA-binding</keyword>
<keyword evidence="9 15" id="KW-0067">ATP-binding</keyword>
<proteinExistence type="inferred from homology"/>
<dbReference type="Gene3D" id="3.30.56.10">
    <property type="match status" value="2"/>
</dbReference>
<evidence type="ECO:0000256" key="10">
    <source>
        <dbReference type="ARBA" id="ARBA00022842"/>
    </source>
</evidence>
<keyword evidence="4 15" id="KW-0963">Cytoplasm</keyword>
<dbReference type="PROSITE" id="PS50886">
    <property type="entry name" value="TRBD"/>
    <property type="match status" value="1"/>
</dbReference>
<evidence type="ECO:0000259" key="17">
    <source>
        <dbReference type="PROSITE" id="PS50886"/>
    </source>
</evidence>
<comment type="catalytic activity">
    <reaction evidence="14 15">
        <text>tRNA(Phe) + L-phenylalanine + ATP = L-phenylalanyl-tRNA(Phe) + AMP + diphosphate + H(+)</text>
        <dbReference type="Rhea" id="RHEA:19413"/>
        <dbReference type="Rhea" id="RHEA-COMP:9668"/>
        <dbReference type="Rhea" id="RHEA-COMP:9699"/>
        <dbReference type="ChEBI" id="CHEBI:15378"/>
        <dbReference type="ChEBI" id="CHEBI:30616"/>
        <dbReference type="ChEBI" id="CHEBI:33019"/>
        <dbReference type="ChEBI" id="CHEBI:58095"/>
        <dbReference type="ChEBI" id="CHEBI:78442"/>
        <dbReference type="ChEBI" id="CHEBI:78531"/>
        <dbReference type="ChEBI" id="CHEBI:456215"/>
        <dbReference type="EC" id="6.1.1.20"/>
    </reaction>
</comment>
<dbReference type="InterPro" id="IPR002547">
    <property type="entry name" value="tRNA-bd_dom"/>
</dbReference>
<feature type="binding site" evidence="15">
    <location>
        <position position="473"/>
    </location>
    <ligand>
        <name>Mg(2+)</name>
        <dbReference type="ChEBI" id="CHEBI:18420"/>
        <note>shared with alpha subunit</note>
    </ligand>
</feature>
<dbReference type="EC" id="6.1.1.20" evidence="15"/>
<dbReference type="FunFam" id="2.40.50.140:FF:000045">
    <property type="entry name" value="Phenylalanine--tRNA ligase beta subunit"/>
    <property type="match status" value="1"/>
</dbReference>
<reference evidence="20 21" key="1">
    <citation type="submission" date="2013-08" db="EMBL/GenBank/DDBJ databases">
        <authorList>
            <person name="Huang J."/>
            <person name="Wang G."/>
        </authorList>
    </citation>
    <scope>NUCLEOTIDE SEQUENCE [LARGE SCALE GENOMIC DNA]</scope>
    <source>
        <strain evidence="20 21">BH030004</strain>
    </source>
</reference>
<dbReference type="SUPFAM" id="SSF55681">
    <property type="entry name" value="Class II aaRS and biotin synthetases"/>
    <property type="match status" value="1"/>
</dbReference>
<dbReference type="InterPro" id="IPR045060">
    <property type="entry name" value="Phe-tRNA-ligase_IIc_bsu"/>
</dbReference>
<evidence type="ECO:0000256" key="4">
    <source>
        <dbReference type="ARBA" id="ARBA00022490"/>
    </source>
</evidence>
<dbReference type="GO" id="GO:0006432">
    <property type="term" value="P:phenylalanyl-tRNA aminoacylation"/>
    <property type="evidence" value="ECO:0007669"/>
    <property type="project" value="UniProtKB-UniRule"/>
</dbReference>
<comment type="caution">
    <text evidence="20">The sequence shown here is derived from an EMBL/GenBank/DDBJ whole genome shotgun (WGS) entry which is preliminary data.</text>
</comment>
<dbReference type="Pfam" id="PF03483">
    <property type="entry name" value="B3_4"/>
    <property type="match status" value="1"/>
</dbReference>
<dbReference type="GO" id="GO:0140096">
    <property type="term" value="F:catalytic activity, acting on a protein"/>
    <property type="evidence" value="ECO:0007669"/>
    <property type="project" value="UniProtKB-ARBA"/>
</dbReference>
<dbReference type="Proteomes" id="UP000030403">
    <property type="component" value="Unassembled WGS sequence"/>
</dbReference>
<evidence type="ECO:0000256" key="2">
    <source>
        <dbReference type="ARBA" id="ARBA00008653"/>
    </source>
</evidence>
<dbReference type="Pfam" id="PF03147">
    <property type="entry name" value="FDX-ACB"/>
    <property type="match status" value="1"/>
</dbReference>
<comment type="cofactor">
    <cofactor evidence="15">
        <name>Mg(2+)</name>
        <dbReference type="ChEBI" id="CHEBI:18420"/>
    </cofactor>
    <text evidence="15">Binds 2 magnesium ions per tetramer.</text>
</comment>
<dbReference type="InterPro" id="IPR009061">
    <property type="entry name" value="DNA-bd_dom_put_sf"/>
</dbReference>
<dbReference type="OrthoDB" id="9805455at2"/>
<evidence type="ECO:0000259" key="19">
    <source>
        <dbReference type="PROSITE" id="PS51483"/>
    </source>
</evidence>
<keyword evidence="6 15" id="KW-0436">Ligase</keyword>
<dbReference type="eggNOG" id="COG0072">
    <property type="taxonomic scope" value="Bacteria"/>
</dbReference>
<evidence type="ECO:0000256" key="3">
    <source>
        <dbReference type="ARBA" id="ARBA00011209"/>
    </source>
</evidence>
<dbReference type="AlphaFoldDB" id="A0A0A5FYF1"/>
<dbReference type="GO" id="GO:0009328">
    <property type="term" value="C:phenylalanine-tRNA ligase complex"/>
    <property type="evidence" value="ECO:0007669"/>
    <property type="project" value="TreeGrafter"/>
</dbReference>
<dbReference type="FunFam" id="3.30.56.10:FF:000002">
    <property type="entry name" value="Phenylalanine--tRNA ligase beta subunit"/>
    <property type="match status" value="1"/>
</dbReference>
<dbReference type="STRING" id="1385511.GCA_000425225_03699"/>
<dbReference type="Pfam" id="PF01588">
    <property type="entry name" value="tRNA_bind"/>
    <property type="match status" value="1"/>
</dbReference>
<dbReference type="InterPro" id="IPR004532">
    <property type="entry name" value="Phe-tRNA-ligase_IIc_bsu_bact"/>
</dbReference>
<protein>
    <recommendedName>
        <fullName evidence="15">Phenylalanine--tRNA ligase beta subunit</fullName>
        <ecNumber evidence="15">6.1.1.20</ecNumber>
    </recommendedName>
    <alternativeName>
        <fullName evidence="15">Phenylalanyl-tRNA synthetase beta subunit</fullName>
        <shortName evidence="15">PheRS</shortName>
    </alternativeName>
</protein>
<dbReference type="NCBIfam" id="NF045760">
    <property type="entry name" value="YtpR"/>
    <property type="match status" value="1"/>
</dbReference>
<dbReference type="GO" id="GO:0005524">
    <property type="term" value="F:ATP binding"/>
    <property type="evidence" value="ECO:0007669"/>
    <property type="project" value="UniProtKB-UniRule"/>
</dbReference>
<dbReference type="InterPro" id="IPR005147">
    <property type="entry name" value="tRNA_synthase_B5-dom"/>
</dbReference>
<keyword evidence="8 15" id="KW-0547">Nucleotide-binding</keyword>
<evidence type="ECO:0000313" key="20">
    <source>
        <dbReference type="EMBL" id="KGX84824.1"/>
    </source>
</evidence>
<dbReference type="Gene3D" id="2.40.50.140">
    <property type="entry name" value="Nucleic acid-binding proteins"/>
    <property type="match status" value="1"/>
</dbReference>
<evidence type="ECO:0000256" key="14">
    <source>
        <dbReference type="ARBA" id="ARBA00049255"/>
    </source>
</evidence>
<dbReference type="PANTHER" id="PTHR10947:SF0">
    <property type="entry name" value="PHENYLALANINE--TRNA LIGASE BETA SUBUNIT"/>
    <property type="match status" value="1"/>
</dbReference>
<dbReference type="CDD" id="cd02796">
    <property type="entry name" value="tRNA_bind_bactPheRS"/>
    <property type="match status" value="1"/>
</dbReference>
<evidence type="ECO:0000256" key="13">
    <source>
        <dbReference type="ARBA" id="ARBA00023146"/>
    </source>
</evidence>
<keyword evidence="13 15" id="KW-0030">Aminoacyl-tRNA synthetase</keyword>
<evidence type="ECO:0000256" key="11">
    <source>
        <dbReference type="ARBA" id="ARBA00022884"/>
    </source>
</evidence>
<evidence type="ECO:0000256" key="15">
    <source>
        <dbReference type="HAMAP-Rule" id="MF_00283"/>
    </source>
</evidence>
<dbReference type="PANTHER" id="PTHR10947">
    <property type="entry name" value="PHENYLALANYL-TRNA SYNTHETASE BETA CHAIN AND LEUCINE-RICH REPEAT-CONTAINING PROTEIN 47"/>
    <property type="match status" value="1"/>
</dbReference>
<dbReference type="SMART" id="SM00874">
    <property type="entry name" value="B5"/>
    <property type="match status" value="1"/>
</dbReference>
<dbReference type="FunFam" id="3.30.930.10:FF:000022">
    <property type="entry name" value="Phenylalanine--tRNA ligase beta subunit"/>
    <property type="match status" value="1"/>
</dbReference>
<dbReference type="InterPro" id="IPR036690">
    <property type="entry name" value="Fdx_antiC-bd_sf"/>
</dbReference>
<dbReference type="GO" id="GO:0016740">
    <property type="term" value="F:transferase activity"/>
    <property type="evidence" value="ECO:0007669"/>
    <property type="project" value="UniProtKB-ARBA"/>
</dbReference>
<dbReference type="InterPro" id="IPR020825">
    <property type="entry name" value="Phe-tRNA_synthase-like_B3/B4"/>
</dbReference>
<evidence type="ECO:0000256" key="1">
    <source>
        <dbReference type="ARBA" id="ARBA00004496"/>
    </source>
</evidence>
<dbReference type="Gene3D" id="3.30.70.380">
    <property type="entry name" value="Ferrodoxin-fold anticodon-binding domain"/>
    <property type="match status" value="1"/>
</dbReference>
<dbReference type="CDD" id="cd00769">
    <property type="entry name" value="PheRS_beta_core"/>
    <property type="match status" value="1"/>
</dbReference>
<dbReference type="SUPFAM" id="SSF56037">
    <property type="entry name" value="PheT/TilS domain"/>
    <property type="match status" value="1"/>
</dbReference>
<dbReference type="InterPro" id="IPR041616">
    <property type="entry name" value="PheRS_beta_core"/>
</dbReference>
<name>A0A0A5FYF1_9BACI</name>
<dbReference type="PROSITE" id="PS51483">
    <property type="entry name" value="B5"/>
    <property type="match status" value="1"/>
</dbReference>
<gene>
    <name evidence="15" type="primary">pheT</name>
    <name evidence="20" type="ORF">N783_16005</name>
</gene>
<comment type="subunit">
    <text evidence="3 15">Tetramer of two alpha and two beta subunits.</text>
</comment>
<evidence type="ECO:0000256" key="8">
    <source>
        <dbReference type="ARBA" id="ARBA00022741"/>
    </source>
</evidence>
<dbReference type="Gene3D" id="3.30.930.10">
    <property type="entry name" value="Bira Bifunctional Protein, Domain 2"/>
    <property type="match status" value="1"/>
</dbReference>
<feature type="binding site" evidence="15">
    <location>
        <position position="472"/>
    </location>
    <ligand>
        <name>Mg(2+)</name>
        <dbReference type="ChEBI" id="CHEBI:18420"/>
        <note>shared with alpha subunit</note>
    </ligand>
</feature>
<dbReference type="HAMAP" id="MF_00283">
    <property type="entry name" value="Phe_tRNA_synth_beta1"/>
    <property type="match status" value="1"/>
</dbReference>
<dbReference type="SUPFAM" id="SSF50249">
    <property type="entry name" value="Nucleic acid-binding proteins"/>
    <property type="match status" value="1"/>
</dbReference>